<proteinExistence type="predicted"/>
<dbReference type="RefSeq" id="XP_058303468.1">
    <property type="nucleotide sequence ID" value="XM_058456569.1"/>
</dbReference>
<evidence type="ECO:0000259" key="2">
    <source>
        <dbReference type="Pfam" id="PF12146"/>
    </source>
</evidence>
<reference evidence="3" key="1">
    <citation type="submission" date="2022-12" db="EMBL/GenBank/DDBJ databases">
        <authorList>
            <person name="Petersen C."/>
        </authorList>
    </citation>
    <scope>NUCLEOTIDE SEQUENCE</scope>
    <source>
        <strain evidence="3">IBT 15544</strain>
    </source>
</reference>
<name>A0A9W9J4K9_9EURO</name>
<dbReference type="AlphaFoldDB" id="A0A9W9J4K9"/>
<dbReference type="InterPro" id="IPR022742">
    <property type="entry name" value="Hydrolase_4"/>
</dbReference>
<feature type="domain" description="Serine aminopeptidase S33" evidence="2">
    <location>
        <begin position="26"/>
        <end position="281"/>
    </location>
</feature>
<dbReference type="InterPro" id="IPR029058">
    <property type="entry name" value="AB_hydrolase_fold"/>
</dbReference>
<dbReference type="GeneID" id="83183870"/>
<dbReference type="SUPFAM" id="SSF53474">
    <property type="entry name" value="alpha/beta-Hydrolases"/>
    <property type="match status" value="1"/>
</dbReference>
<organism evidence="3 4">
    <name type="scientific">Penicillium cinerascens</name>
    <dbReference type="NCBI Taxonomy" id="70096"/>
    <lineage>
        <taxon>Eukaryota</taxon>
        <taxon>Fungi</taxon>
        <taxon>Dikarya</taxon>
        <taxon>Ascomycota</taxon>
        <taxon>Pezizomycotina</taxon>
        <taxon>Eurotiomycetes</taxon>
        <taxon>Eurotiomycetidae</taxon>
        <taxon>Eurotiales</taxon>
        <taxon>Aspergillaceae</taxon>
        <taxon>Penicillium</taxon>
    </lineage>
</organism>
<accession>A0A9W9J4K9</accession>
<dbReference type="Proteomes" id="UP001150904">
    <property type="component" value="Unassembled WGS sequence"/>
</dbReference>
<dbReference type="GO" id="GO:0072330">
    <property type="term" value="P:monocarboxylic acid biosynthetic process"/>
    <property type="evidence" value="ECO:0007669"/>
    <property type="project" value="UniProtKB-ARBA"/>
</dbReference>
<dbReference type="OrthoDB" id="10249433at2759"/>
<evidence type="ECO:0000313" key="4">
    <source>
        <dbReference type="Proteomes" id="UP001150904"/>
    </source>
</evidence>
<dbReference type="Gene3D" id="3.40.50.1820">
    <property type="entry name" value="alpha/beta hydrolase"/>
    <property type="match status" value="1"/>
</dbReference>
<evidence type="ECO:0000313" key="3">
    <source>
        <dbReference type="EMBL" id="KAJ5190528.1"/>
    </source>
</evidence>
<dbReference type="PANTHER" id="PTHR11614">
    <property type="entry name" value="PHOSPHOLIPASE-RELATED"/>
    <property type="match status" value="1"/>
</dbReference>
<gene>
    <name evidence="3" type="ORF">N7498_009513</name>
</gene>
<evidence type="ECO:0000256" key="1">
    <source>
        <dbReference type="SAM" id="MobiDB-lite"/>
    </source>
</evidence>
<dbReference type="EMBL" id="JAPQKR010000016">
    <property type="protein sequence ID" value="KAJ5190528.1"/>
    <property type="molecule type" value="Genomic_DNA"/>
</dbReference>
<protein>
    <recommendedName>
        <fullName evidence="2">Serine aminopeptidase S33 domain-containing protein</fullName>
    </recommendedName>
</protein>
<dbReference type="Pfam" id="PF12146">
    <property type="entry name" value="Hydrolase_4"/>
    <property type="match status" value="1"/>
</dbReference>
<dbReference type="InterPro" id="IPR051044">
    <property type="entry name" value="MAG_DAG_Lipase"/>
</dbReference>
<comment type="caution">
    <text evidence="3">The sequence shown here is derived from an EMBL/GenBank/DDBJ whole genome shotgun (WGS) entry which is preliminary data.</text>
</comment>
<feature type="region of interest" description="Disordered" evidence="1">
    <location>
        <begin position="308"/>
        <end position="338"/>
    </location>
</feature>
<reference evidence="3" key="2">
    <citation type="journal article" date="2023" name="IMA Fungus">
        <title>Comparative genomic study of the Penicillium genus elucidates a diverse pangenome and 15 lateral gene transfer events.</title>
        <authorList>
            <person name="Petersen C."/>
            <person name="Sorensen T."/>
            <person name="Nielsen M.R."/>
            <person name="Sondergaard T.E."/>
            <person name="Sorensen J.L."/>
            <person name="Fitzpatrick D.A."/>
            <person name="Frisvad J.C."/>
            <person name="Nielsen K.L."/>
        </authorList>
    </citation>
    <scope>NUCLEOTIDE SEQUENCE</scope>
    <source>
        <strain evidence="3">IBT 15544</strain>
    </source>
</reference>
<dbReference type="GO" id="GO:0017000">
    <property type="term" value="P:antibiotic biosynthetic process"/>
    <property type="evidence" value="ECO:0007669"/>
    <property type="project" value="UniProtKB-ARBA"/>
</dbReference>
<sequence length="338" mass="36964">MTTEEGTHTLPDGQQLYTKTWKPNESPRAVLAFVHGFSDHCNAYYDFFPSLASAGIEVRAFDQRGWGKSVKTRKDRGNTGDTAQVLSDMHSFLASVAVHAEATNTPLFLAGHSMGGGQVLTYILHPESPYHTASKPKLFGALVWGPLITLDPSTQPWKITLVAGRLAARVLPRWQRHTPLDPELISRDKQIVESYKADELCHDTGTLEGLKGMLDRGLWLDEVGVDVYERAGLLPLWVGHGACDRVTGFEGTKAFVKRLGDKGDVTFCQYEGAFHTLHVELPETTGRFTKDFSDWVVARCPPVAGGVSGLGESQVESGQQDEPVSGETEAESGKKAKL</sequence>
<keyword evidence="4" id="KW-1185">Reference proteome</keyword>